<evidence type="ECO:0000256" key="1">
    <source>
        <dbReference type="SAM" id="MobiDB-lite"/>
    </source>
</evidence>
<reference evidence="2 3" key="1">
    <citation type="submission" date="2014-06" db="EMBL/GenBank/DDBJ databases">
        <title>Evolutionary Origins and Diversification of the Mycorrhizal Mutualists.</title>
        <authorList>
            <consortium name="DOE Joint Genome Institute"/>
            <consortium name="Mycorrhizal Genomics Consortium"/>
            <person name="Kohler A."/>
            <person name="Kuo A."/>
            <person name="Nagy L.G."/>
            <person name="Floudas D."/>
            <person name="Copeland A."/>
            <person name="Barry K.W."/>
            <person name="Cichocki N."/>
            <person name="Veneault-Fourrey C."/>
            <person name="LaButti K."/>
            <person name="Lindquist E.A."/>
            <person name="Lipzen A."/>
            <person name="Lundell T."/>
            <person name="Morin E."/>
            <person name="Murat C."/>
            <person name="Riley R."/>
            <person name="Ohm R."/>
            <person name="Sun H."/>
            <person name="Tunlid A."/>
            <person name="Henrissat B."/>
            <person name="Grigoriev I.V."/>
            <person name="Hibbett D.S."/>
            <person name="Martin F."/>
        </authorList>
    </citation>
    <scope>NUCLEOTIDE SEQUENCE [LARGE SCALE GENOMIC DNA]</scope>
    <source>
        <strain evidence="2 3">SS14</strain>
    </source>
</reference>
<dbReference type="Proteomes" id="UP000054279">
    <property type="component" value="Unassembled WGS sequence"/>
</dbReference>
<keyword evidence="3" id="KW-1185">Reference proteome</keyword>
<dbReference type="EMBL" id="KN837308">
    <property type="protein sequence ID" value="KIJ28380.1"/>
    <property type="molecule type" value="Genomic_DNA"/>
</dbReference>
<dbReference type="AlphaFoldDB" id="A0A0C9UT70"/>
<gene>
    <name evidence="2" type="ORF">M422DRAFT_270381</name>
</gene>
<accession>A0A0C9UT70</accession>
<sequence>MNCTSLVELQAQYVARASGITAVEAEAEATRGIGTFGSTIQPAEDFTFPIESAHAQPPVEIEWGHMVEDMDISSDNEICPIILSTTVGEHDTYSVVDSPNKHKASGRKKHRGGQTTQSKADKIIKKRSKYRAIHYSNDEVEISPSYSLLNHGLHSQTGWSGTKPVRQIYDIIVAAWSSPDQTLIRQMVGSHCRPIQYMEARGTIFRDVEHKIFAYRTPPAPLLHNDQEMQTELWNGIQALVDQGLRSRTIQKESKKHVRPQLFPSYLFLYYLQAPTLSSYHKQNMDKVQAFNQLRVIRHLIGWVEDVVSVMFPGVAERYQLCIDWHRLHTHVEPHYGIFWNLSINAWFPGPGHPQRIHCKPHIDSKNIVGVCVLVVYTRPGACFDHQRRSWIVLWEAGLVIELPPWVMFIYPSSLFFHFNIDIQDIKFVITNRDRPTPANSEPMNEDEHGRGSLVFFNQATMFQSSETGKGTLVEAKKAGHSGKTDYAIDVQAAFDASLHYVPL</sequence>
<proteinExistence type="predicted"/>
<evidence type="ECO:0000313" key="2">
    <source>
        <dbReference type="EMBL" id="KIJ28380.1"/>
    </source>
</evidence>
<feature type="region of interest" description="Disordered" evidence="1">
    <location>
        <begin position="93"/>
        <end position="123"/>
    </location>
</feature>
<protein>
    <submittedName>
        <fullName evidence="2">Uncharacterized protein</fullName>
    </submittedName>
</protein>
<organism evidence="2 3">
    <name type="scientific">Sphaerobolus stellatus (strain SS14)</name>
    <dbReference type="NCBI Taxonomy" id="990650"/>
    <lineage>
        <taxon>Eukaryota</taxon>
        <taxon>Fungi</taxon>
        <taxon>Dikarya</taxon>
        <taxon>Basidiomycota</taxon>
        <taxon>Agaricomycotina</taxon>
        <taxon>Agaricomycetes</taxon>
        <taxon>Phallomycetidae</taxon>
        <taxon>Geastrales</taxon>
        <taxon>Sphaerobolaceae</taxon>
        <taxon>Sphaerobolus</taxon>
    </lineage>
</organism>
<dbReference type="OrthoDB" id="3266461at2759"/>
<name>A0A0C9UT70_SPHS4</name>
<feature type="compositionally biased region" description="Basic residues" evidence="1">
    <location>
        <begin position="101"/>
        <end position="112"/>
    </location>
</feature>
<evidence type="ECO:0000313" key="3">
    <source>
        <dbReference type="Proteomes" id="UP000054279"/>
    </source>
</evidence>
<dbReference type="HOGENOM" id="CLU_540976_0_0_1"/>